<feature type="compositionally biased region" description="Polar residues" evidence="6">
    <location>
        <begin position="430"/>
        <end position="446"/>
    </location>
</feature>
<feature type="compositionally biased region" description="Polar residues" evidence="6">
    <location>
        <begin position="665"/>
        <end position="676"/>
    </location>
</feature>
<dbReference type="OrthoDB" id="546632at2759"/>
<organism evidence="8 9">
    <name type="scientific">Allomyces macrogynus (strain ATCC 38327)</name>
    <name type="common">Allomyces javanicus var. macrogynus</name>
    <dbReference type="NCBI Taxonomy" id="578462"/>
    <lineage>
        <taxon>Eukaryota</taxon>
        <taxon>Fungi</taxon>
        <taxon>Fungi incertae sedis</taxon>
        <taxon>Blastocladiomycota</taxon>
        <taxon>Blastocladiomycetes</taxon>
        <taxon>Blastocladiales</taxon>
        <taxon>Blastocladiaceae</taxon>
        <taxon>Allomyces</taxon>
    </lineage>
</organism>
<evidence type="ECO:0000256" key="4">
    <source>
        <dbReference type="PIRSR" id="PIRSR623088-3"/>
    </source>
</evidence>
<evidence type="ECO:0000256" key="6">
    <source>
        <dbReference type="SAM" id="MobiDB-lite"/>
    </source>
</evidence>
<feature type="compositionally biased region" description="Pro residues" evidence="6">
    <location>
        <begin position="1"/>
        <end position="15"/>
    </location>
</feature>
<dbReference type="VEuPathDB" id="FungiDB:AMAG_10213"/>
<evidence type="ECO:0000259" key="7">
    <source>
        <dbReference type="PROSITE" id="PS51845"/>
    </source>
</evidence>
<sequence>MDPPPPSSSPSPPPCDGAAASAAAPVAKNASPSSRPMLPLRSRPSAALLAALATPRNLDTIHPPAHWLTGRPLKEAGVAVSAEDVAIIDNDAEWHAEVLPRYYASLDVNVSFESLGARTDLAPDEVEAILTAFRNYLSIGDSVAEFALDVFLLTRWERLGLVLAMARQLYLPQLLHVSYGRLLAWVLEVEAKYLDPPYHSFIHAVDVALIVYFTLYTLHGRDLVTDLDAALCFMAALCHDMGHPGRNNLYMINSRDPLAIKYKNVSVLESYSVELGRISLLKHGMLDHLTPAARDAFLDRFRDVILGTDMATHFARVKELGELSRQLLALDAQLAAVPEESASMAGSDTSSESAPKAAALAADAPQQQHDAPQLHPSHKPHFLRRIAHRNSAPPDLLPPPTSSRDLDADPALALRRPVSDSYLVHDEHPSSATGLPTPPDSASTAATGGGKDAPPLVVEDEPLLTTSERIALVRCVLHAADISNTVRPWDLCKKWSDLVLEELYAQGDVERIAGLPISPNTDRSARAQGQFALDFSDVIIEPFFVLLADVIPAAEIYIDQLATNRTRWDKIRQLEAGLLSPSQLQFPTTATVSSSLDEYTTFEQPHGVHGKRRPAREGKPPATRRVSVAAGTLAIPEQYFAAAGPAVPPVPPVPALPDVHEESEPTSPVAATTPASNHHDSNVSPTVDAPSDALAPTPAAAAPSPTSAPAFDPEFDALYLGYLARARSRTPTPAAAAVQRRRNSLEGTKPVLRPAAAATPSTGAGGIKGWLRGTGKAGHSRRSVSLDTFAMLQGGGRRSERSAGAPSPLAARGERRGVVGEDGEEEVRGREGAPSS</sequence>
<feature type="region of interest" description="Disordered" evidence="6">
    <location>
        <begin position="422"/>
        <end position="456"/>
    </location>
</feature>
<dbReference type="InterPro" id="IPR023088">
    <property type="entry name" value="PDEase"/>
</dbReference>
<dbReference type="PROSITE" id="PS51845">
    <property type="entry name" value="PDEASE_I_2"/>
    <property type="match status" value="1"/>
</dbReference>
<dbReference type="GO" id="GO:0046872">
    <property type="term" value="F:metal ion binding"/>
    <property type="evidence" value="ECO:0007669"/>
    <property type="project" value="UniProtKB-KW"/>
</dbReference>
<feature type="region of interest" description="Disordered" evidence="6">
    <location>
        <begin position="652"/>
        <end position="709"/>
    </location>
</feature>
<evidence type="ECO:0000256" key="1">
    <source>
        <dbReference type="ARBA" id="ARBA00022723"/>
    </source>
</evidence>
<comment type="cofactor">
    <cofactor evidence="5">
        <name>a divalent metal cation</name>
        <dbReference type="ChEBI" id="CHEBI:60240"/>
    </cofactor>
    <text evidence="5">Binds 2 divalent metal cations per subunit. Site 1 may preferentially bind zinc ions, while site 2 has a preference for magnesium and/or manganese ions.</text>
</comment>
<dbReference type="GO" id="GO:0007165">
    <property type="term" value="P:signal transduction"/>
    <property type="evidence" value="ECO:0007669"/>
    <property type="project" value="InterPro"/>
</dbReference>
<dbReference type="CDD" id="cd00077">
    <property type="entry name" value="HDc"/>
    <property type="match status" value="1"/>
</dbReference>
<dbReference type="Pfam" id="PF00233">
    <property type="entry name" value="PDEase_I"/>
    <property type="match status" value="2"/>
</dbReference>
<feature type="region of interest" description="Disordered" evidence="6">
    <location>
        <begin position="603"/>
        <end position="626"/>
    </location>
</feature>
<reference evidence="9" key="2">
    <citation type="submission" date="2009-11" db="EMBL/GenBank/DDBJ databases">
        <title>The Genome Sequence of Allomyces macrogynus strain ATCC 38327.</title>
        <authorList>
            <consortium name="The Broad Institute Genome Sequencing Platform"/>
            <person name="Russ C."/>
            <person name="Cuomo C."/>
            <person name="Shea T."/>
            <person name="Young S.K."/>
            <person name="Zeng Q."/>
            <person name="Koehrsen M."/>
            <person name="Haas B."/>
            <person name="Borodovsky M."/>
            <person name="Guigo R."/>
            <person name="Alvarado L."/>
            <person name="Berlin A."/>
            <person name="Borenstein D."/>
            <person name="Chen Z."/>
            <person name="Engels R."/>
            <person name="Freedman E."/>
            <person name="Gellesch M."/>
            <person name="Goldberg J."/>
            <person name="Griggs A."/>
            <person name="Gujja S."/>
            <person name="Heiman D."/>
            <person name="Hepburn T."/>
            <person name="Howarth C."/>
            <person name="Jen D."/>
            <person name="Larson L."/>
            <person name="Lewis B."/>
            <person name="Mehta T."/>
            <person name="Park D."/>
            <person name="Pearson M."/>
            <person name="Roberts A."/>
            <person name="Saif S."/>
            <person name="Shenoy N."/>
            <person name="Sisk P."/>
            <person name="Stolte C."/>
            <person name="Sykes S."/>
            <person name="Walk T."/>
            <person name="White J."/>
            <person name="Yandava C."/>
            <person name="Burger G."/>
            <person name="Gray M.W."/>
            <person name="Holland P.W.H."/>
            <person name="King N."/>
            <person name="Lang F.B.F."/>
            <person name="Roger A.J."/>
            <person name="Ruiz-Trillo I."/>
            <person name="Lander E."/>
            <person name="Nusbaum C."/>
        </authorList>
    </citation>
    <scope>NUCLEOTIDE SEQUENCE [LARGE SCALE GENOMIC DNA]</scope>
    <source>
        <strain evidence="9">ATCC 38327</strain>
    </source>
</reference>
<dbReference type="PANTHER" id="PTHR11347">
    <property type="entry name" value="CYCLIC NUCLEOTIDE PHOSPHODIESTERASE"/>
    <property type="match status" value="1"/>
</dbReference>
<evidence type="ECO:0000313" key="8">
    <source>
        <dbReference type="EMBL" id="KNE64880.1"/>
    </source>
</evidence>
<dbReference type="Proteomes" id="UP000054350">
    <property type="component" value="Unassembled WGS sequence"/>
</dbReference>
<feature type="compositionally biased region" description="Low complexity" evidence="6">
    <location>
        <begin position="16"/>
        <end position="39"/>
    </location>
</feature>
<dbReference type="InterPro" id="IPR023174">
    <property type="entry name" value="PDEase_CS"/>
</dbReference>
<reference evidence="8 9" key="1">
    <citation type="submission" date="2009-11" db="EMBL/GenBank/DDBJ databases">
        <title>Annotation of Allomyces macrogynus ATCC 38327.</title>
        <authorList>
            <consortium name="The Broad Institute Genome Sequencing Platform"/>
            <person name="Russ C."/>
            <person name="Cuomo C."/>
            <person name="Burger G."/>
            <person name="Gray M.W."/>
            <person name="Holland P.W.H."/>
            <person name="King N."/>
            <person name="Lang F.B.F."/>
            <person name="Roger A.J."/>
            <person name="Ruiz-Trillo I."/>
            <person name="Young S.K."/>
            <person name="Zeng Q."/>
            <person name="Gargeya S."/>
            <person name="Fitzgerald M."/>
            <person name="Haas B."/>
            <person name="Abouelleil A."/>
            <person name="Alvarado L."/>
            <person name="Arachchi H.M."/>
            <person name="Berlin A."/>
            <person name="Chapman S.B."/>
            <person name="Gearin G."/>
            <person name="Goldberg J."/>
            <person name="Griggs A."/>
            <person name="Gujja S."/>
            <person name="Hansen M."/>
            <person name="Heiman D."/>
            <person name="Howarth C."/>
            <person name="Larimer J."/>
            <person name="Lui A."/>
            <person name="MacDonald P.J.P."/>
            <person name="McCowen C."/>
            <person name="Montmayeur A."/>
            <person name="Murphy C."/>
            <person name="Neiman D."/>
            <person name="Pearson M."/>
            <person name="Priest M."/>
            <person name="Roberts A."/>
            <person name="Saif S."/>
            <person name="Shea T."/>
            <person name="Sisk P."/>
            <person name="Stolte C."/>
            <person name="Sykes S."/>
            <person name="Wortman J."/>
            <person name="Nusbaum C."/>
            <person name="Birren B."/>
        </authorList>
    </citation>
    <scope>NUCLEOTIDE SEQUENCE [LARGE SCALE GENOMIC DNA]</scope>
    <source>
        <strain evidence="8 9">ATCC 38327</strain>
    </source>
</reference>
<dbReference type="EC" id="3.1.4.-" evidence="5"/>
<feature type="compositionally biased region" description="Low complexity" evidence="6">
    <location>
        <begin position="688"/>
        <end position="709"/>
    </location>
</feature>
<dbReference type="AlphaFoldDB" id="A0A0L0SR80"/>
<evidence type="ECO:0000256" key="2">
    <source>
        <dbReference type="ARBA" id="ARBA00022801"/>
    </source>
</evidence>
<dbReference type="STRING" id="578462.A0A0L0SR80"/>
<feature type="compositionally biased region" description="Low complexity" evidence="6">
    <location>
        <begin position="354"/>
        <end position="375"/>
    </location>
</feature>
<protein>
    <recommendedName>
        <fullName evidence="5">Phosphodiesterase</fullName>
        <ecNumber evidence="5">3.1.4.-</ecNumber>
    </recommendedName>
</protein>
<evidence type="ECO:0000256" key="5">
    <source>
        <dbReference type="RuleBase" id="RU363067"/>
    </source>
</evidence>
<keyword evidence="1 4" id="KW-0479">Metal-binding</keyword>
<evidence type="ECO:0000313" key="9">
    <source>
        <dbReference type="Proteomes" id="UP000054350"/>
    </source>
</evidence>
<feature type="binding site" evidence="4">
    <location>
        <position position="240"/>
    </location>
    <ligand>
        <name>Zn(2+)</name>
        <dbReference type="ChEBI" id="CHEBI:29105"/>
        <label>1</label>
    </ligand>
</feature>
<feature type="compositionally biased region" description="Basic and acidic residues" evidence="6">
    <location>
        <begin position="826"/>
        <end position="836"/>
    </location>
</feature>
<dbReference type="InterPro" id="IPR036971">
    <property type="entry name" value="PDEase_catalytic_dom_sf"/>
</dbReference>
<dbReference type="Gene3D" id="1.10.1300.10">
    <property type="entry name" value="3'5'-cyclic nucleotide phosphodiesterase, catalytic domain"/>
    <property type="match status" value="1"/>
</dbReference>
<feature type="binding site" evidence="4">
    <location>
        <position position="203"/>
    </location>
    <ligand>
        <name>Zn(2+)</name>
        <dbReference type="ChEBI" id="CHEBI:29105"/>
        <label>1</label>
    </ligand>
</feature>
<gene>
    <name evidence="8" type="ORF">AMAG_10213</name>
</gene>
<feature type="active site" description="Proton donor" evidence="3">
    <location>
        <position position="199"/>
    </location>
</feature>
<keyword evidence="9" id="KW-1185">Reference proteome</keyword>
<feature type="compositionally biased region" description="Polar residues" evidence="6">
    <location>
        <begin position="344"/>
        <end position="353"/>
    </location>
</feature>
<feature type="binding site" evidence="4">
    <location>
        <position position="481"/>
    </location>
    <ligand>
        <name>Zn(2+)</name>
        <dbReference type="ChEBI" id="CHEBI:29105"/>
        <label>1</label>
    </ligand>
</feature>
<feature type="domain" description="PDEase" evidence="7">
    <location>
        <begin position="122"/>
        <end position="575"/>
    </location>
</feature>
<keyword evidence="2 5" id="KW-0378">Hydrolase</keyword>
<accession>A0A0L0SR80</accession>
<dbReference type="SUPFAM" id="SSF109604">
    <property type="entry name" value="HD-domain/PDEase-like"/>
    <property type="match status" value="1"/>
</dbReference>
<dbReference type="EMBL" id="GG745345">
    <property type="protein sequence ID" value="KNE64880.1"/>
    <property type="molecule type" value="Genomic_DNA"/>
</dbReference>
<dbReference type="InterPro" id="IPR002073">
    <property type="entry name" value="PDEase_catalytic_dom"/>
</dbReference>
<evidence type="ECO:0000256" key="3">
    <source>
        <dbReference type="PIRSR" id="PIRSR623088-1"/>
    </source>
</evidence>
<dbReference type="eggNOG" id="KOG3689">
    <property type="taxonomic scope" value="Eukaryota"/>
</dbReference>
<feature type="binding site" evidence="4">
    <location>
        <position position="239"/>
    </location>
    <ligand>
        <name>Zn(2+)</name>
        <dbReference type="ChEBI" id="CHEBI:29105"/>
        <label>1</label>
    </ligand>
</feature>
<dbReference type="PRINTS" id="PR00387">
    <property type="entry name" value="PDIESTERASE1"/>
</dbReference>
<feature type="binding site" evidence="4">
    <location>
        <position position="240"/>
    </location>
    <ligand>
        <name>Zn(2+)</name>
        <dbReference type="ChEBI" id="CHEBI:29105"/>
        <label>2</label>
    </ligand>
</feature>
<dbReference type="InterPro" id="IPR003607">
    <property type="entry name" value="HD/PDEase_dom"/>
</dbReference>
<comment type="similarity">
    <text evidence="5">Belongs to the cyclic nucleotide phosphodiesterase family.</text>
</comment>
<dbReference type="PROSITE" id="PS00126">
    <property type="entry name" value="PDEASE_I_1"/>
    <property type="match status" value="1"/>
</dbReference>
<dbReference type="SMART" id="SM00471">
    <property type="entry name" value="HDc"/>
    <property type="match status" value="1"/>
</dbReference>
<feature type="region of interest" description="Disordered" evidence="6">
    <location>
        <begin position="756"/>
        <end position="836"/>
    </location>
</feature>
<feature type="region of interest" description="Disordered" evidence="6">
    <location>
        <begin position="1"/>
        <end position="39"/>
    </location>
</feature>
<name>A0A0L0SR80_ALLM3</name>
<dbReference type="GO" id="GO:0004114">
    <property type="term" value="F:3',5'-cyclic-nucleotide phosphodiesterase activity"/>
    <property type="evidence" value="ECO:0007669"/>
    <property type="project" value="InterPro"/>
</dbReference>
<feature type="region of interest" description="Disordered" evidence="6">
    <location>
        <begin position="341"/>
        <end position="377"/>
    </location>
</feature>
<proteinExistence type="inferred from homology"/>